<dbReference type="SUPFAM" id="SSF52980">
    <property type="entry name" value="Restriction endonuclease-like"/>
    <property type="match status" value="1"/>
</dbReference>
<gene>
    <name evidence="2" type="ORF">GALL_507370</name>
</gene>
<accession>A0A1J5PQW6</accession>
<dbReference type="EMBL" id="MLJW01005770">
    <property type="protein sequence ID" value="OIQ67683.1"/>
    <property type="molecule type" value="Genomic_DNA"/>
</dbReference>
<evidence type="ECO:0000259" key="1">
    <source>
        <dbReference type="Pfam" id="PF05685"/>
    </source>
</evidence>
<proteinExistence type="predicted"/>
<organism evidence="2">
    <name type="scientific">mine drainage metagenome</name>
    <dbReference type="NCBI Taxonomy" id="410659"/>
    <lineage>
        <taxon>unclassified sequences</taxon>
        <taxon>metagenomes</taxon>
        <taxon>ecological metagenomes</taxon>
    </lineage>
</organism>
<dbReference type="InterPro" id="IPR012296">
    <property type="entry name" value="Nuclease_put_TT1808"/>
</dbReference>
<feature type="domain" description="Putative restriction endonuclease" evidence="1">
    <location>
        <begin position="11"/>
        <end position="166"/>
    </location>
</feature>
<dbReference type="PANTHER" id="PTHR36558">
    <property type="entry name" value="GLR1098 PROTEIN"/>
    <property type="match status" value="1"/>
</dbReference>
<dbReference type="CDD" id="cd06260">
    <property type="entry name" value="DUF820-like"/>
    <property type="match status" value="1"/>
</dbReference>
<protein>
    <recommendedName>
        <fullName evidence="1">Putative restriction endonuclease domain-containing protein</fullName>
    </recommendedName>
</protein>
<dbReference type="Gene3D" id="3.90.1570.10">
    <property type="entry name" value="tt1808, chain A"/>
    <property type="match status" value="1"/>
</dbReference>
<name>A0A1J5PQW6_9ZZZZ</name>
<dbReference type="Pfam" id="PF05685">
    <property type="entry name" value="Uma2"/>
    <property type="match status" value="1"/>
</dbReference>
<dbReference type="InterPro" id="IPR011335">
    <property type="entry name" value="Restrct_endonuc-II-like"/>
</dbReference>
<sequence>MAVAQEKLSLDAYIAWENAQPERHEFYRGEVFAMVGVRRVHGMVSGNVFAALKSALRGGPCEVFTESLKVQVADEAVFYPDVFVTCHADDLRTEMVFRHPVLIVEVLSESTQADDRGVKFAMYRHIAELREYVLIDPDSRSVEVFRRNERGLFELHDFTDAQTLELASVQARIPLADVFSGLEPVAQA</sequence>
<dbReference type="InterPro" id="IPR008538">
    <property type="entry name" value="Uma2"/>
</dbReference>
<reference evidence="2" key="1">
    <citation type="submission" date="2016-10" db="EMBL/GenBank/DDBJ databases">
        <title>Sequence of Gallionella enrichment culture.</title>
        <authorList>
            <person name="Poehlein A."/>
            <person name="Muehling M."/>
            <person name="Daniel R."/>
        </authorList>
    </citation>
    <scope>NUCLEOTIDE SEQUENCE</scope>
</reference>
<evidence type="ECO:0000313" key="2">
    <source>
        <dbReference type="EMBL" id="OIQ67683.1"/>
    </source>
</evidence>
<dbReference type="AlphaFoldDB" id="A0A1J5PQW6"/>
<comment type="caution">
    <text evidence="2">The sequence shown here is derived from an EMBL/GenBank/DDBJ whole genome shotgun (WGS) entry which is preliminary data.</text>
</comment>
<dbReference type="PANTHER" id="PTHR36558:SF1">
    <property type="entry name" value="RESTRICTION ENDONUCLEASE DOMAIN-CONTAINING PROTEIN-RELATED"/>
    <property type="match status" value="1"/>
</dbReference>